<evidence type="ECO:0000256" key="2">
    <source>
        <dbReference type="ARBA" id="ARBA00022692"/>
    </source>
</evidence>
<feature type="transmembrane region" description="Helical" evidence="6">
    <location>
        <begin position="92"/>
        <end position="112"/>
    </location>
</feature>
<name>A0A1H3HS71_9BACI</name>
<dbReference type="AlphaFoldDB" id="A0A1H3HS71"/>
<keyword evidence="3 6" id="KW-1133">Transmembrane helix</keyword>
<sequence length="131" mass="13889">MTETVMKCAVAATGAIASFIFGGWSTLLAVLLTLVVIDYVTGVMASYIVGNLTSDAGLKGIAKKVFIFAMVAVAHIIGLLLGDTSLIKDAVIFFYIINEIISIFENAGRAGIPLPAKIKKAVKNLREKKAK</sequence>
<evidence type="ECO:0000313" key="7">
    <source>
        <dbReference type="EMBL" id="SDY18282.1"/>
    </source>
</evidence>
<comment type="subcellular location">
    <subcellularLocation>
        <location evidence="1">Membrane</location>
        <topology evidence="1">Multi-pass membrane protein</topology>
    </subcellularLocation>
</comment>
<keyword evidence="4 6" id="KW-0472">Membrane</keyword>
<keyword evidence="8" id="KW-1185">Reference proteome</keyword>
<protein>
    <submittedName>
        <fullName evidence="7">Toxin secretion/phage lysis holin</fullName>
    </submittedName>
</protein>
<dbReference type="GO" id="GO:0016020">
    <property type="term" value="C:membrane"/>
    <property type="evidence" value="ECO:0007669"/>
    <property type="project" value="UniProtKB-SubCell"/>
</dbReference>
<evidence type="ECO:0000313" key="8">
    <source>
        <dbReference type="Proteomes" id="UP000198935"/>
    </source>
</evidence>
<dbReference type="Proteomes" id="UP000198935">
    <property type="component" value="Unassembled WGS sequence"/>
</dbReference>
<evidence type="ECO:0000256" key="1">
    <source>
        <dbReference type="ARBA" id="ARBA00004141"/>
    </source>
</evidence>
<keyword evidence="2 6" id="KW-0812">Transmembrane</keyword>
<evidence type="ECO:0000256" key="6">
    <source>
        <dbReference type="SAM" id="Phobius"/>
    </source>
</evidence>
<dbReference type="Pfam" id="PF05105">
    <property type="entry name" value="Phage_holin_4_1"/>
    <property type="match status" value="1"/>
</dbReference>
<evidence type="ECO:0000256" key="4">
    <source>
        <dbReference type="ARBA" id="ARBA00023136"/>
    </source>
</evidence>
<evidence type="ECO:0000256" key="5">
    <source>
        <dbReference type="ARBA" id="ARBA00023600"/>
    </source>
</evidence>
<dbReference type="NCBIfam" id="TIGR01593">
    <property type="entry name" value="holin_tox_secr"/>
    <property type="match status" value="1"/>
</dbReference>
<feature type="transmembrane region" description="Helical" evidence="6">
    <location>
        <begin position="61"/>
        <end position="80"/>
    </location>
</feature>
<dbReference type="EMBL" id="FNPI01000001">
    <property type="protein sequence ID" value="SDY18282.1"/>
    <property type="molecule type" value="Genomic_DNA"/>
</dbReference>
<organism evidence="7 8">
    <name type="scientific">Evansella caseinilytica</name>
    <dbReference type="NCBI Taxonomy" id="1503961"/>
    <lineage>
        <taxon>Bacteria</taxon>
        <taxon>Bacillati</taxon>
        <taxon>Bacillota</taxon>
        <taxon>Bacilli</taxon>
        <taxon>Bacillales</taxon>
        <taxon>Bacillaceae</taxon>
        <taxon>Evansella</taxon>
    </lineage>
</organism>
<accession>A0A1H3HS71</accession>
<comment type="similarity">
    <text evidence="5">Belongs to the bacteriophage holin family. Cp-1 holin subfamily.</text>
</comment>
<dbReference type="InterPro" id="IPR006480">
    <property type="entry name" value="Phage_holin_4_1"/>
</dbReference>
<evidence type="ECO:0000256" key="3">
    <source>
        <dbReference type="ARBA" id="ARBA00022989"/>
    </source>
</evidence>
<gene>
    <name evidence="7" type="ORF">SAMN05421736_101597</name>
</gene>
<proteinExistence type="inferred from homology"/>
<dbReference type="STRING" id="1503961.SAMN05421736_101597"/>
<reference evidence="8" key="1">
    <citation type="submission" date="2016-10" db="EMBL/GenBank/DDBJ databases">
        <authorList>
            <person name="Varghese N."/>
            <person name="Submissions S."/>
        </authorList>
    </citation>
    <scope>NUCLEOTIDE SEQUENCE [LARGE SCALE GENOMIC DNA]</scope>
    <source>
        <strain evidence="8">SP</strain>
    </source>
</reference>